<keyword evidence="3" id="KW-1185">Reference proteome</keyword>
<gene>
    <name evidence="2" type="ORF">Q0N36_10710</name>
</gene>
<organism evidence="2 3">
    <name type="scientific">Corynebacterium kefirresidentii</name>
    <dbReference type="NCBI Taxonomy" id="1979527"/>
    <lineage>
        <taxon>Bacteria</taxon>
        <taxon>Bacillati</taxon>
        <taxon>Actinomycetota</taxon>
        <taxon>Actinomycetes</taxon>
        <taxon>Mycobacteriales</taxon>
        <taxon>Corynebacteriaceae</taxon>
        <taxon>Corynebacterium</taxon>
    </lineage>
</organism>
<feature type="compositionally biased region" description="Polar residues" evidence="1">
    <location>
        <begin position="156"/>
        <end position="166"/>
    </location>
</feature>
<dbReference type="InterPro" id="IPR049726">
    <property type="entry name" value="TtfA-like_core"/>
</dbReference>
<dbReference type="RefSeq" id="WP_301733012.1">
    <property type="nucleotide sequence ID" value="NZ_JAUKFL010000011.1"/>
</dbReference>
<evidence type="ECO:0000313" key="2">
    <source>
        <dbReference type="EMBL" id="MDN8621037.1"/>
    </source>
</evidence>
<feature type="region of interest" description="Disordered" evidence="1">
    <location>
        <begin position="398"/>
        <end position="487"/>
    </location>
</feature>
<accession>A0ABT8Q871</accession>
<proteinExistence type="predicted"/>
<feature type="compositionally biased region" description="Basic and acidic residues" evidence="1">
    <location>
        <begin position="476"/>
        <end position="487"/>
    </location>
</feature>
<evidence type="ECO:0000313" key="3">
    <source>
        <dbReference type="Proteomes" id="UP001174347"/>
    </source>
</evidence>
<comment type="caution">
    <text evidence="2">The sequence shown here is derived from an EMBL/GenBank/DDBJ whole genome shotgun (WGS) entry which is preliminary data.</text>
</comment>
<protein>
    <recommendedName>
        <fullName evidence="4">Secreted or membrane protein</fullName>
    </recommendedName>
</protein>
<dbReference type="EMBL" id="JAUKFM010000009">
    <property type="protein sequence ID" value="MDN8621037.1"/>
    <property type="molecule type" value="Genomic_DNA"/>
</dbReference>
<feature type="compositionally biased region" description="Basic and acidic residues" evidence="1">
    <location>
        <begin position="136"/>
        <end position="155"/>
    </location>
</feature>
<feature type="compositionally biased region" description="Low complexity" evidence="1">
    <location>
        <begin position="105"/>
        <end position="128"/>
    </location>
</feature>
<sequence length="487" mass="51935">MAFLILALALLLGIVGGALLLYDGKQRTSAPTLSADTDPTPADATPADTAPADTTPADAAPVDAASAEPESRTESTESPEPASSDTAPVDSTSSDAPAVDPAHLASSPAAPAPESHAEAAPESAPESETQQDPEPTPERGPDQEPSNEPKHERSHNPSQETASENCAPSKPHTRHRPILPGTLRRERRSWAEAKGFEFMKSDPYLVDEWTRGVASTGAAPKDIVAGNVYGHEMLLMDIDGVNVMAMRTGAASDMVVDFRRFDREDTKASEDLHLAMTLEGFDVYSSDSAVTERMVDERVHVALQQMPEAVTALWMETEWVLAQTTKQARSAEWEAMLPPLALLADAARVLPPRSSATHVVRLEELDPAREIPAQPIAEAVGGAPAAGAPVFERPVIQRPEEPLHMPSRAYSETRGPVEHSALGGDEVDAIADGRERPTPDSHTARLPRQQFRAASIFDGPSDDSTSGPAPGAADSRAAEESDPRREE</sequence>
<reference evidence="2" key="1">
    <citation type="submission" date="2023-07" db="EMBL/GenBank/DDBJ databases">
        <title>Insights into the diversity of cutaneous corynebacteria.</title>
        <authorList>
            <person name="Bruggemann H."/>
            <person name="Poehlein A."/>
        </authorList>
    </citation>
    <scope>NUCLEOTIDE SEQUENCE</scope>
    <source>
        <strain evidence="2">P7_F1</strain>
    </source>
</reference>
<name>A0ABT8Q871_9CORY</name>
<dbReference type="CDD" id="cd21904">
    <property type="entry name" value="TtfA-like"/>
    <property type="match status" value="1"/>
</dbReference>
<feature type="region of interest" description="Disordered" evidence="1">
    <location>
        <begin position="29"/>
        <end position="185"/>
    </location>
</feature>
<evidence type="ECO:0008006" key="4">
    <source>
        <dbReference type="Google" id="ProtNLM"/>
    </source>
</evidence>
<evidence type="ECO:0000256" key="1">
    <source>
        <dbReference type="SAM" id="MobiDB-lite"/>
    </source>
</evidence>
<dbReference type="Proteomes" id="UP001174347">
    <property type="component" value="Unassembled WGS sequence"/>
</dbReference>
<feature type="compositionally biased region" description="Low complexity" evidence="1">
    <location>
        <begin position="30"/>
        <end position="68"/>
    </location>
</feature>
<feature type="compositionally biased region" description="Polar residues" evidence="1">
    <location>
        <begin position="85"/>
        <end position="95"/>
    </location>
</feature>
<feature type="compositionally biased region" description="Basic and acidic residues" evidence="1">
    <location>
        <begin position="431"/>
        <end position="443"/>
    </location>
</feature>